<dbReference type="InterPro" id="IPR014480">
    <property type="entry name" value="Mannan-1_6-alpha_mannosidase"/>
</dbReference>
<comment type="similarity">
    <text evidence="2 8">Belongs to the glycosyl hydrolase 76 family.</text>
</comment>
<dbReference type="Proteomes" id="UP001498476">
    <property type="component" value="Unassembled WGS sequence"/>
</dbReference>
<evidence type="ECO:0000256" key="6">
    <source>
        <dbReference type="ARBA" id="ARBA00023180"/>
    </source>
</evidence>
<keyword evidence="4" id="KW-0732">Signal</keyword>
<evidence type="ECO:0000256" key="3">
    <source>
        <dbReference type="ARBA" id="ARBA00012350"/>
    </source>
</evidence>
<accession>A0ABR1H927</accession>
<protein>
    <recommendedName>
        <fullName evidence="3 8">Mannan endo-1,6-alpha-mannosidase</fullName>
        <ecNumber evidence="3 8">3.2.1.101</ecNumber>
    </recommendedName>
</protein>
<keyword evidence="5 8" id="KW-0378">Hydrolase</keyword>
<comment type="catalytic activity">
    <reaction evidence="1 8">
        <text>Random hydrolysis of (1-&gt;6)-alpha-D-mannosidic linkages in unbranched (1-&gt;6)-mannans.</text>
        <dbReference type="EC" id="3.2.1.101"/>
    </reaction>
</comment>
<dbReference type="EC" id="3.2.1.101" evidence="3 8"/>
<dbReference type="InterPro" id="IPR008928">
    <property type="entry name" value="6-hairpin_glycosidase_sf"/>
</dbReference>
<dbReference type="InterPro" id="IPR005198">
    <property type="entry name" value="Glyco_hydro_76"/>
</dbReference>
<evidence type="ECO:0000256" key="2">
    <source>
        <dbReference type="ARBA" id="ARBA00009699"/>
    </source>
</evidence>
<evidence type="ECO:0000256" key="4">
    <source>
        <dbReference type="ARBA" id="ARBA00022729"/>
    </source>
</evidence>
<evidence type="ECO:0000313" key="9">
    <source>
        <dbReference type="EMBL" id="KAK7417554.1"/>
    </source>
</evidence>
<dbReference type="PIRSF" id="PIRSF016302">
    <property type="entry name" value="Man_a_manosd"/>
    <property type="match status" value="1"/>
</dbReference>
<reference evidence="9 10" key="1">
    <citation type="journal article" date="2025" name="Microbiol. Resour. Announc.">
        <title>Draft genome sequences for Neonectria magnoliae and Neonectria punicea, canker pathogens of Liriodendron tulipifera and Acer saccharum in West Virginia.</title>
        <authorList>
            <person name="Petronek H.M."/>
            <person name="Kasson M.T."/>
            <person name="Metheny A.M."/>
            <person name="Stauder C.M."/>
            <person name="Lovett B."/>
            <person name="Lynch S.C."/>
            <person name="Garnas J.R."/>
            <person name="Kasson L.R."/>
            <person name="Stajich J.E."/>
        </authorList>
    </citation>
    <scope>NUCLEOTIDE SEQUENCE [LARGE SCALE GENOMIC DNA]</scope>
    <source>
        <strain evidence="9 10">NRRL 64653</strain>
    </source>
</reference>
<evidence type="ECO:0000256" key="5">
    <source>
        <dbReference type="ARBA" id="ARBA00022801"/>
    </source>
</evidence>
<evidence type="ECO:0000256" key="8">
    <source>
        <dbReference type="PIRNR" id="PIRNR016302"/>
    </source>
</evidence>
<dbReference type="PANTHER" id="PTHR47791:SF1">
    <property type="entry name" value="ENDO MANNANASE, GH76 FAMILY (EUROFUNG)"/>
    <property type="match status" value="1"/>
</dbReference>
<keyword evidence="10" id="KW-1185">Reference proteome</keyword>
<dbReference type="SUPFAM" id="SSF48208">
    <property type="entry name" value="Six-hairpin glycosidases"/>
    <property type="match status" value="1"/>
</dbReference>
<gene>
    <name evidence="9" type="ORF">QQX98_004519</name>
</gene>
<dbReference type="Gene3D" id="1.50.10.20">
    <property type="match status" value="1"/>
</dbReference>
<dbReference type="PANTHER" id="PTHR47791">
    <property type="entry name" value="MEIOTICALLY UP-REGULATED GENE 191 PROTEIN"/>
    <property type="match status" value="1"/>
</dbReference>
<organism evidence="9 10">
    <name type="scientific">Neonectria punicea</name>
    <dbReference type="NCBI Taxonomy" id="979145"/>
    <lineage>
        <taxon>Eukaryota</taxon>
        <taxon>Fungi</taxon>
        <taxon>Dikarya</taxon>
        <taxon>Ascomycota</taxon>
        <taxon>Pezizomycotina</taxon>
        <taxon>Sordariomycetes</taxon>
        <taxon>Hypocreomycetidae</taxon>
        <taxon>Hypocreales</taxon>
        <taxon>Nectriaceae</taxon>
        <taxon>Neonectria</taxon>
    </lineage>
</organism>
<dbReference type="Pfam" id="PF03663">
    <property type="entry name" value="Glyco_hydro_76"/>
    <property type="match status" value="1"/>
</dbReference>
<dbReference type="InterPro" id="IPR053169">
    <property type="entry name" value="MUG_Protein"/>
</dbReference>
<keyword evidence="6" id="KW-0325">Glycoprotein</keyword>
<evidence type="ECO:0000256" key="7">
    <source>
        <dbReference type="ARBA" id="ARBA00023295"/>
    </source>
</evidence>
<comment type="caution">
    <text evidence="9">The sequence shown here is derived from an EMBL/GenBank/DDBJ whole genome shotgun (WGS) entry which is preliminary data.</text>
</comment>
<sequence length="401" mass="44224">MLHNFSWGGLIARATFVTSGQPKTAAADSQTYVDRAYTAIDRYNADWYNAATGIWDNAWWNSANGLTTLADFALLALDEANELNIGGILRTTFENAQKTQVQTIKTMNQGLVTSTYCIDWNEGCMSKRDFIGARGFDNFLNEYFDDEGWFCLGLLKAYDATGDQEYLQMSVEIFEDMRGATGSDCGGVFWSKDREYVNAITNELYLTAAASLSRRVPSKKEEYLKIAKDQWQWFRNSGMINDDNLINDGLTSECKNNGLQTWSYNQGVILGGLVELSLATGDSSLLDSATKIAKAAIKKLSNDDGILTEADDCELKDGHCGTDGQQFKGIFVRNLRYLHAAAPQASFKNFIIDNANSIWEHDRNSRDRLGVAWSGPYVSASGPSHSSAMDALVAAIAVTST</sequence>
<evidence type="ECO:0000256" key="1">
    <source>
        <dbReference type="ARBA" id="ARBA00001452"/>
    </source>
</evidence>
<dbReference type="EMBL" id="JAZAVJ010000056">
    <property type="protein sequence ID" value="KAK7417554.1"/>
    <property type="molecule type" value="Genomic_DNA"/>
</dbReference>
<evidence type="ECO:0000313" key="10">
    <source>
        <dbReference type="Proteomes" id="UP001498476"/>
    </source>
</evidence>
<keyword evidence="7 8" id="KW-0326">Glycosidase</keyword>
<proteinExistence type="inferred from homology"/>
<name>A0ABR1H927_9HYPO</name>